<feature type="signal peptide" evidence="1">
    <location>
        <begin position="1"/>
        <end position="26"/>
    </location>
</feature>
<organism evidence="2 3">
    <name type="scientific">Lingula anatina</name>
    <name type="common">Brachiopod</name>
    <name type="synonym">Lingula unguis</name>
    <dbReference type="NCBI Taxonomy" id="7574"/>
    <lineage>
        <taxon>Eukaryota</taxon>
        <taxon>Metazoa</taxon>
        <taxon>Spiralia</taxon>
        <taxon>Lophotrochozoa</taxon>
        <taxon>Brachiopoda</taxon>
        <taxon>Linguliformea</taxon>
        <taxon>Lingulata</taxon>
        <taxon>Lingulida</taxon>
        <taxon>Linguloidea</taxon>
        <taxon>Lingulidae</taxon>
        <taxon>Lingula</taxon>
    </lineage>
</organism>
<dbReference type="Proteomes" id="UP000085678">
    <property type="component" value="Unplaced"/>
</dbReference>
<feature type="chain" id="PRO_5010175314" evidence="1">
    <location>
        <begin position="27"/>
        <end position="164"/>
    </location>
</feature>
<protein>
    <submittedName>
        <fullName evidence="3">Uncharacterized protein LOC106172232</fullName>
    </submittedName>
</protein>
<name>A0A1S3JDB6_LINAN</name>
<dbReference type="AlphaFoldDB" id="A0A1S3JDB6"/>
<sequence>MKITSTMLVCVVLMMAKLCAVGDAQAAGCSQLPQRCSYIQEIECDGTTHSFSGSYHPTDADLTSLRYSITSYGNRNIVVSTCNTADFDTQLALFECSALVQVESAWNGTCGKYIRDSLYHNDDATGCDMTSKLMIRPIQIESGTYIIGVGAYSVGGDFNVTISC</sequence>
<keyword evidence="2" id="KW-1185">Reference proteome</keyword>
<evidence type="ECO:0000313" key="3">
    <source>
        <dbReference type="RefSeq" id="XP_013408318.1"/>
    </source>
</evidence>
<evidence type="ECO:0000256" key="1">
    <source>
        <dbReference type="SAM" id="SignalP"/>
    </source>
</evidence>
<gene>
    <name evidence="3" type="primary">LOC106172232</name>
</gene>
<evidence type="ECO:0000313" key="2">
    <source>
        <dbReference type="Proteomes" id="UP000085678"/>
    </source>
</evidence>
<proteinExistence type="predicted"/>
<dbReference type="KEGG" id="lak:106172232"/>
<dbReference type="GeneID" id="106172232"/>
<accession>A0A1S3JDB6</accession>
<keyword evidence="1" id="KW-0732">Signal</keyword>
<dbReference type="InParanoid" id="A0A1S3JDB6"/>
<dbReference type="RefSeq" id="XP_013408318.1">
    <property type="nucleotide sequence ID" value="XM_013552864.1"/>
</dbReference>
<reference evidence="3" key="1">
    <citation type="submission" date="2025-08" db="UniProtKB">
        <authorList>
            <consortium name="RefSeq"/>
        </authorList>
    </citation>
    <scope>IDENTIFICATION</scope>
    <source>
        <tissue evidence="3">Gonads</tissue>
    </source>
</reference>